<dbReference type="Proteomes" id="UP000830552">
    <property type="component" value="Chromosome"/>
</dbReference>
<evidence type="ECO:0000313" key="7">
    <source>
        <dbReference type="Proteomes" id="UP000830552"/>
    </source>
</evidence>
<name>A0ABY4K633_9FLAO</name>
<protein>
    <recommendedName>
        <fullName evidence="5">Translation elongation factor EFTu/EF1A C-terminal domain-containing protein</fullName>
    </recommendedName>
</protein>
<evidence type="ECO:0000256" key="4">
    <source>
        <dbReference type="ARBA" id="ARBA00023134"/>
    </source>
</evidence>
<keyword evidence="2" id="KW-0251">Elongation factor</keyword>
<dbReference type="SUPFAM" id="SSF50465">
    <property type="entry name" value="EF-Tu/eEF-1alpha/eIF2-gamma C-terminal domain"/>
    <property type="match status" value="1"/>
</dbReference>
<dbReference type="InterPro" id="IPR004160">
    <property type="entry name" value="Transl_elong_EFTu/EF1A_C"/>
</dbReference>
<evidence type="ECO:0000313" key="6">
    <source>
        <dbReference type="EMBL" id="UPQ75067.1"/>
    </source>
</evidence>
<dbReference type="EMBL" id="CP096203">
    <property type="protein sequence ID" value="UPQ75067.1"/>
    <property type="molecule type" value="Genomic_DNA"/>
</dbReference>
<dbReference type="Pfam" id="PF03143">
    <property type="entry name" value="GTP_EFTU_D3"/>
    <property type="match status" value="1"/>
</dbReference>
<evidence type="ECO:0000256" key="2">
    <source>
        <dbReference type="ARBA" id="ARBA00022768"/>
    </source>
</evidence>
<dbReference type="InterPro" id="IPR009001">
    <property type="entry name" value="Transl_elong_EF1A/Init_IF2_C"/>
</dbReference>
<organism evidence="6 7">
    <name type="scientific">Chryseobacterium nepalense</name>
    <dbReference type="NCBI Taxonomy" id="1854498"/>
    <lineage>
        <taxon>Bacteria</taxon>
        <taxon>Pseudomonadati</taxon>
        <taxon>Bacteroidota</taxon>
        <taxon>Flavobacteriia</taxon>
        <taxon>Flavobacteriales</taxon>
        <taxon>Weeksellaceae</taxon>
        <taxon>Chryseobacterium group</taxon>
        <taxon>Chryseobacterium</taxon>
    </lineage>
</organism>
<dbReference type="RefSeq" id="WP_248390324.1">
    <property type="nucleotide sequence ID" value="NZ_CP096203.1"/>
</dbReference>
<keyword evidence="4" id="KW-0342">GTP-binding</keyword>
<evidence type="ECO:0000256" key="3">
    <source>
        <dbReference type="ARBA" id="ARBA00022917"/>
    </source>
</evidence>
<accession>A0ABY4K633</accession>
<evidence type="ECO:0000259" key="5">
    <source>
        <dbReference type="Pfam" id="PF03143"/>
    </source>
</evidence>
<keyword evidence="3" id="KW-0648">Protein biosynthesis</keyword>
<reference evidence="6" key="1">
    <citation type="submission" date="2022-04" db="EMBL/GenBank/DDBJ databases">
        <title>Evolutionary, genomic, and biogeographic characterization of Chryseobacterium nepalense represented by a plastic-degrading bacterium AC3.</title>
        <authorList>
            <person name="Yin Z."/>
            <person name="Liu X."/>
            <person name="Wang D."/>
            <person name="Xie Z."/>
        </authorList>
    </citation>
    <scope>NUCLEOTIDE SEQUENCE</scope>
    <source>
        <strain evidence="6">AC3</strain>
    </source>
</reference>
<evidence type="ECO:0000256" key="1">
    <source>
        <dbReference type="ARBA" id="ARBA00022741"/>
    </source>
</evidence>
<keyword evidence="1" id="KW-0547">Nucleotide-binding</keyword>
<sequence>MKDDFDFIAYLKYRTTDEGGRMTPAQSNYRPQVRFDFEKSTSSGRQVFINKEWVFPGEEVEAEITLMSPHLFKNKLYEGVKFEFLEGAKIIGVGEILKIKNETLKNNILS</sequence>
<gene>
    <name evidence="6" type="ORF">M0D58_13545</name>
</gene>
<dbReference type="Gene3D" id="2.40.30.10">
    <property type="entry name" value="Translation factors"/>
    <property type="match status" value="1"/>
</dbReference>
<proteinExistence type="predicted"/>
<keyword evidence="7" id="KW-1185">Reference proteome</keyword>
<feature type="domain" description="Translation elongation factor EFTu/EF1A C-terminal" evidence="5">
    <location>
        <begin position="7"/>
        <end position="99"/>
    </location>
</feature>